<keyword evidence="2" id="KW-1185">Reference proteome</keyword>
<accession>A0ACC2XTQ8</accession>
<dbReference type="EMBL" id="JASBWV010000002">
    <property type="protein sequence ID" value="KAJ9127418.1"/>
    <property type="molecule type" value="Genomic_DNA"/>
</dbReference>
<comment type="caution">
    <text evidence="1">The sequence shown here is derived from an EMBL/GenBank/DDBJ whole genome shotgun (WGS) entry which is preliminary data.</text>
</comment>
<protein>
    <submittedName>
        <fullName evidence="1">Uncharacterized protein</fullName>
    </submittedName>
</protein>
<reference evidence="1" key="1">
    <citation type="submission" date="2023-04" db="EMBL/GenBank/DDBJ databases">
        <title>Draft Genome sequencing of Naganishia species isolated from polar environments using Oxford Nanopore Technology.</title>
        <authorList>
            <person name="Leo P."/>
            <person name="Venkateswaran K."/>
        </authorList>
    </citation>
    <scope>NUCLEOTIDE SEQUENCE</scope>
    <source>
        <strain evidence="1">DBVPG 5303</strain>
    </source>
</reference>
<name>A0ACC2XTQ8_9TREE</name>
<organism evidence="1 2">
    <name type="scientific">Naganishia onofrii</name>
    <dbReference type="NCBI Taxonomy" id="1851511"/>
    <lineage>
        <taxon>Eukaryota</taxon>
        <taxon>Fungi</taxon>
        <taxon>Dikarya</taxon>
        <taxon>Basidiomycota</taxon>
        <taxon>Agaricomycotina</taxon>
        <taxon>Tremellomycetes</taxon>
        <taxon>Filobasidiales</taxon>
        <taxon>Filobasidiaceae</taxon>
        <taxon>Naganishia</taxon>
    </lineage>
</organism>
<evidence type="ECO:0000313" key="1">
    <source>
        <dbReference type="EMBL" id="KAJ9127418.1"/>
    </source>
</evidence>
<dbReference type="Proteomes" id="UP001234202">
    <property type="component" value="Unassembled WGS sequence"/>
</dbReference>
<sequence length="446" mass="48205">MYRTSSSGGGLPIPFTASSSSSTFQQYLPKLATRGLTPAYQPIYQVPPFPPLLPDTNASTNARKHRRKEQTGEDQPLKPECMTVQQVIILSQLFPEEWALLHPIHGGQGVTALSLRSLPSPESLPISPPGEEFSQLDLDAFGETAACMIEGEKEGKSGGLPSIKDVLGEELQWINWNRSIPTTTLGSPTPFSPSSTHSANQDAFTLPPILHSSSAFSDHPGNGITTASSLPNSIIHQHGVQQLHSVSEISVHHCNKPLTMDQQLPPENNAHQLHHGRLPSPLRTLCIPPPSLDLGKTNHQRHKLDPSCLSPLTSRTTMQKPRYHPYNLSLGLDHPFSAVPVSPGSCISGSAMSFRGEGGMNSPLASEGIDSGFSLLVFEKDRRRSSAEGGSGLREKELMTGQCGQADVPAFRPSAPVIDVARKSRIHSRTHQIPASVVHLVARRPC</sequence>
<gene>
    <name evidence="1" type="ORF">QFC24_000826</name>
</gene>
<evidence type="ECO:0000313" key="2">
    <source>
        <dbReference type="Proteomes" id="UP001234202"/>
    </source>
</evidence>
<proteinExistence type="predicted"/>